<sequence>MAACRTCVATLAAVLAMAMLASAEPSTARPLVISHRGYPCKYPEETIRGYEEAIAAGVDYIEMDVVSTKDGKLITRHDVLLDESTNIKDVDEFKNRTATKLVNGKNITGYFAIDFTLEEIKSLKTRQRLAFRDHSVDGKFMVPTLKEVLQLVKAARRNGTKVGAYTETKHPQFHIDNKRPLEEPLVAELRDLQLLADPGAIYLQSFDPASIKKLQELLGDKNRLPATWLIGCEEPIPTLAELEEFKEYGTAIGPDKLLLFNVNAADECGRSANSSCGALEPTQECIGRLEPPPEAAATSTLLTAAHDTGLEVHAYTFRNEGKFMALDFMSDPYVELNFYANRSRGVSWVDGVFIDCPATSVPWRDGGSWDPSRDSDENGARDCNYGGVVFAMIFLSIVSMAFSLLYVRERRRGRAGGAFSRLSGVEMDQRAQL</sequence>
<dbReference type="SUPFAM" id="SSF51695">
    <property type="entry name" value="PLC-like phosphodiesterases"/>
    <property type="match status" value="1"/>
</dbReference>
<dbReference type="PROSITE" id="PS51704">
    <property type="entry name" value="GP_PDE"/>
    <property type="match status" value="1"/>
</dbReference>
<keyword evidence="7" id="KW-0472">Membrane</keyword>
<organism evidence="10 11">
    <name type="scientific">Ostreobium quekettii</name>
    <dbReference type="NCBI Taxonomy" id="121088"/>
    <lineage>
        <taxon>Eukaryota</taxon>
        <taxon>Viridiplantae</taxon>
        <taxon>Chlorophyta</taxon>
        <taxon>core chlorophytes</taxon>
        <taxon>Ulvophyceae</taxon>
        <taxon>TCBD clade</taxon>
        <taxon>Bryopsidales</taxon>
        <taxon>Ostreobineae</taxon>
        <taxon>Ostreobiaceae</taxon>
        <taxon>Ostreobium</taxon>
    </lineage>
</organism>
<evidence type="ECO:0000259" key="9">
    <source>
        <dbReference type="PROSITE" id="PS51704"/>
    </source>
</evidence>
<keyword evidence="11" id="KW-1185">Reference proteome</keyword>
<evidence type="ECO:0000256" key="4">
    <source>
        <dbReference type="ARBA" id="ARBA00022798"/>
    </source>
</evidence>
<dbReference type="AlphaFoldDB" id="A0A8S1J7V2"/>
<evidence type="ECO:0000256" key="6">
    <source>
        <dbReference type="ARBA" id="ARBA00047512"/>
    </source>
</evidence>
<dbReference type="GO" id="GO:0008889">
    <property type="term" value="F:glycerophosphodiester phosphodiesterase activity"/>
    <property type="evidence" value="ECO:0007669"/>
    <property type="project" value="UniProtKB-EC"/>
</dbReference>
<feature type="signal peptide" evidence="8">
    <location>
        <begin position="1"/>
        <end position="23"/>
    </location>
</feature>
<feature type="transmembrane region" description="Helical" evidence="7">
    <location>
        <begin position="385"/>
        <end position="407"/>
    </location>
</feature>
<feature type="domain" description="GP-PDE" evidence="9">
    <location>
        <begin position="30"/>
        <end position="364"/>
    </location>
</feature>
<reference evidence="10" key="1">
    <citation type="submission" date="2020-12" db="EMBL/GenBank/DDBJ databases">
        <authorList>
            <person name="Iha C."/>
        </authorList>
    </citation>
    <scope>NUCLEOTIDE SEQUENCE</scope>
</reference>
<gene>
    <name evidence="10" type="ORF">OSTQU699_LOCUS7342</name>
</gene>
<evidence type="ECO:0000256" key="2">
    <source>
        <dbReference type="ARBA" id="ARBA00012247"/>
    </source>
</evidence>
<evidence type="ECO:0000256" key="8">
    <source>
        <dbReference type="SAM" id="SignalP"/>
    </source>
</evidence>
<evidence type="ECO:0000256" key="5">
    <source>
        <dbReference type="ARBA" id="ARBA00022801"/>
    </source>
</evidence>
<dbReference type="PANTHER" id="PTHR43620">
    <property type="entry name" value="GLYCEROPHOSPHORYL DIESTER PHOSPHODIESTERASE"/>
    <property type="match status" value="1"/>
</dbReference>
<evidence type="ECO:0000256" key="7">
    <source>
        <dbReference type="SAM" id="Phobius"/>
    </source>
</evidence>
<dbReference type="OrthoDB" id="1058301at2759"/>
<comment type="similarity">
    <text evidence="1">Belongs to the glycerophosphoryl diester phosphodiesterase family.</text>
</comment>
<dbReference type="InterPro" id="IPR017946">
    <property type="entry name" value="PLC-like_Pdiesterase_TIM-brl"/>
</dbReference>
<feature type="chain" id="PRO_5035740606" description="glycerophosphodiester phosphodiesterase" evidence="8">
    <location>
        <begin position="24"/>
        <end position="433"/>
    </location>
</feature>
<dbReference type="EC" id="3.1.4.46" evidence="2"/>
<keyword evidence="5" id="KW-0378">Hydrolase</keyword>
<proteinExistence type="inferred from homology"/>
<dbReference type="Pfam" id="PF03009">
    <property type="entry name" value="GDPD"/>
    <property type="match status" value="1"/>
</dbReference>
<comment type="catalytic activity">
    <reaction evidence="6">
        <text>a sn-glycero-3-phosphodiester + H2O = an alcohol + sn-glycerol 3-phosphate + H(+)</text>
        <dbReference type="Rhea" id="RHEA:12969"/>
        <dbReference type="ChEBI" id="CHEBI:15377"/>
        <dbReference type="ChEBI" id="CHEBI:15378"/>
        <dbReference type="ChEBI" id="CHEBI:30879"/>
        <dbReference type="ChEBI" id="CHEBI:57597"/>
        <dbReference type="ChEBI" id="CHEBI:83408"/>
        <dbReference type="EC" id="3.1.4.46"/>
    </reaction>
</comment>
<dbReference type="EMBL" id="CAJHUC010001675">
    <property type="protein sequence ID" value="CAD7701985.1"/>
    <property type="molecule type" value="Genomic_DNA"/>
</dbReference>
<keyword evidence="4" id="KW-0319">Glycerol metabolism</keyword>
<name>A0A8S1J7V2_9CHLO</name>
<dbReference type="Gene3D" id="3.20.20.190">
    <property type="entry name" value="Phosphatidylinositol (PI) phosphodiesterase"/>
    <property type="match status" value="1"/>
</dbReference>
<dbReference type="InterPro" id="IPR030395">
    <property type="entry name" value="GP_PDE_dom"/>
</dbReference>
<dbReference type="PANTHER" id="PTHR43620:SF7">
    <property type="entry name" value="GLYCEROPHOSPHODIESTER PHOSPHODIESTERASE GDPD5-RELATED"/>
    <property type="match status" value="1"/>
</dbReference>
<evidence type="ECO:0000256" key="3">
    <source>
        <dbReference type="ARBA" id="ARBA00022729"/>
    </source>
</evidence>
<evidence type="ECO:0000313" key="11">
    <source>
        <dbReference type="Proteomes" id="UP000708148"/>
    </source>
</evidence>
<dbReference type="GO" id="GO:0006629">
    <property type="term" value="P:lipid metabolic process"/>
    <property type="evidence" value="ECO:0007669"/>
    <property type="project" value="InterPro"/>
</dbReference>
<keyword evidence="7" id="KW-0812">Transmembrane</keyword>
<keyword evidence="7" id="KW-1133">Transmembrane helix</keyword>
<evidence type="ECO:0000313" key="10">
    <source>
        <dbReference type="EMBL" id="CAD7701985.1"/>
    </source>
</evidence>
<comment type="caution">
    <text evidence="10">The sequence shown here is derived from an EMBL/GenBank/DDBJ whole genome shotgun (WGS) entry which is preliminary data.</text>
</comment>
<accession>A0A8S1J7V2</accession>
<dbReference type="Proteomes" id="UP000708148">
    <property type="component" value="Unassembled WGS sequence"/>
</dbReference>
<dbReference type="GO" id="GO:0006071">
    <property type="term" value="P:glycerol metabolic process"/>
    <property type="evidence" value="ECO:0007669"/>
    <property type="project" value="UniProtKB-KW"/>
</dbReference>
<protein>
    <recommendedName>
        <fullName evidence="2">glycerophosphodiester phosphodiesterase</fullName>
        <ecNumber evidence="2">3.1.4.46</ecNumber>
    </recommendedName>
</protein>
<keyword evidence="3 8" id="KW-0732">Signal</keyword>
<evidence type="ECO:0000256" key="1">
    <source>
        <dbReference type="ARBA" id="ARBA00007277"/>
    </source>
</evidence>